<name>A0ABV8WSA9_9BACI</name>
<dbReference type="InterPro" id="IPR025426">
    <property type="entry name" value="DUF4305"/>
</dbReference>
<feature type="transmembrane region" description="Helical" evidence="1">
    <location>
        <begin position="7"/>
        <end position="25"/>
    </location>
</feature>
<evidence type="ECO:0000313" key="3">
    <source>
        <dbReference type="Proteomes" id="UP001595882"/>
    </source>
</evidence>
<evidence type="ECO:0000313" key="2">
    <source>
        <dbReference type="EMBL" id="MFC4401783.1"/>
    </source>
</evidence>
<reference evidence="3" key="1">
    <citation type="journal article" date="2019" name="Int. J. Syst. Evol. Microbiol.">
        <title>The Global Catalogue of Microorganisms (GCM) 10K type strain sequencing project: providing services to taxonomists for standard genome sequencing and annotation.</title>
        <authorList>
            <consortium name="The Broad Institute Genomics Platform"/>
            <consortium name="The Broad Institute Genome Sequencing Center for Infectious Disease"/>
            <person name="Wu L."/>
            <person name="Ma J."/>
        </authorList>
    </citation>
    <scope>NUCLEOTIDE SEQUENCE [LARGE SCALE GENOMIC DNA]</scope>
    <source>
        <strain evidence="3">CCUG 37865</strain>
    </source>
</reference>
<dbReference type="Proteomes" id="UP001595882">
    <property type="component" value="Unassembled WGS sequence"/>
</dbReference>
<gene>
    <name evidence="2" type="ORF">ACFOY7_01550</name>
</gene>
<protein>
    <submittedName>
        <fullName evidence="2">DUF4305 domain-containing protein</fullName>
    </submittedName>
</protein>
<organism evidence="2 3">
    <name type="scientific">Gracilibacillus xinjiangensis</name>
    <dbReference type="NCBI Taxonomy" id="1193282"/>
    <lineage>
        <taxon>Bacteria</taxon>
        <taxon>Bacillati</taxon>
        <taxon>Bacillota</taxon>
        <taxon>Bacilli</taxon>
        <taxon>Bacillales</taxon>
        <taxon>Bacillaceae</taxon>
        <taxon>Gracilibacillus</taxon>
    </lineage>
</organism>
<keyword evidence="3" id="KW-1185">Reference proteome</keyword>
<keyword evidence="1" id="KW-0472">Membrane</keyword>
<comment type="caution">
    <text evidence="2">The sequence shown here is derived from an EMBL/GenBank/DDBJ whole genome shotgun (WGS) entry which is preliminary data.</text>
</comment>
<keyword evidence="1" id="KW-0812">Transmembrane</keyword>
<accession>A0ABV8WSA9</accession>
<dbReference type="Pfam" id="PF14146">
    <property type="entry name" value="DUF4305"/>
    <property type="match status" value="1"/>
</dbReference>
<proteinExistence type="predicted"/>
<dbReference type="EMBL" id="JBHSDT010000001">
    <property type="protein sequence ID" value="MFC4401783.1"/>
    <property type="molecule type" value="Genomic_DNA"/>
</dbReference>
<evidence type="ECO:0000256" key="1">
    <source>
        <dbReference type="SAM" id="Phobius"/>
    </source>
</evidence>
<keyword evidence="1" id="KW-1133">Transmembrane helix</keyword>
<dbReference type="RefSeq" id="WP_390248684.1">
    <property type="nucleotide sequence ID" value="NZ_JBHSDT010000001.1"/>
</dbReference>
<feature type="transmembrane region" description="Helical" evidence="1">
    <location>
        <begin position="31"/>
        <end position="55"/>
    </location>
</feature>
<sequence>MMRISPLTSAFFYFALGSLFTYIAIQSVEGSVFNFITILLAFFATIDFVVGIRLVNLHFRIKKARDKKKK</sequence>